<evidence type="ECO:0000313" key="4">
    <source>
        <dbReference type="EMBL" id="ASN22709.1"/>
    </source>
</evidence>
<reference evidence="4 5" key="1">
    <citation type="submission" date="2017-07" db="EMBL/GenBank/DDBJ databases">
        <title>Genome sequence of Streptomyces pluripotens MUSC 137T.</title>
        <authorList>
            <person name="Ser H.-L."/>
            <person name="Lee L.-H."/>
        </authorList>
    </citation>
    <scope>NUCLEOTIDE SEQUENCE [LARGE SCALE GENOMIC DNA]</scope>
    <source>
        <strain evidence="4 5">MUSC 137</strain>
    </source>
</reference>
<dbReference type="PRINTS" id="PR00301">
    <property type="entry name" value="HEATSHOCK70"/>
</dbReference>
<evidence type="ECO:0000256" key="2">
    <source>
        <dbReference type="ARBA" id="ARBA00022840"/>
    </source>
</evidence>
<dbReference type="GO" id="GO:0140662">
    <property type="term" value="F:ATP-dependent protein folding chaperone"/>
    <property type="evidence" value="ECO:0007669"/>
    <property type="project" value="InterPro"/>
</dbReference>
<dbReference type="EMBL" id="CP022433">
    <property type="protein sequence ID" value="ASN22709.1"/>
    <property type="molecule type" value="Genomic_DNA"/>
</dbReference>
<evidence type="ECO:0000313" key="5">
    <source>
        <dbReference type="Proteomes" id="UP000031501"/>
    </source>
</evidence>
<dbReference type="Gene3D" id="3.90.640.10">
    <property type="entry name" value="Actin, Chain A, domain 4"/>
    <property type="match status" value="1"/>
</dbReference>
<dbReference type="InterPro" id="IPR043129">
    <property type="entry name" value="ATPase_NBD"/>
</dbReference>
<dbReference type="SUPFAM" id="SSF53067">
    <property type="entry name" value="Actin-like ATPase domain"/>
    <property type="match status" value="2"/>
</dbReference>
<dbReference type="Gene3D" id="1.25.40.10">
    <property type="entry name" value="Tetratricopeptide repeat domain"/>
    <property type="match status" value="1"/>
</dbReference>
<dbReference type="Pfam" id="PF13365">
    <property type="entry name" value="Trypsin_2"/>
    <property type="match status" value="1"/>
</dbReference>
<evidence type="ECO:0000256" key="1">
    <source>
        <dbReference type="ARBA" id="ARBA00022741"/>
    </source>
</evidence>
<name>A0A221NRU9_9ACTN</name>
<gene>
    <name evidence="4" type="ORF">LK07_00170</name>
</gene>
<dbReference type="SUPFAM" id="SSF50494">
    <property type="entry name" value="Trypsin-like serine proteases"/>
    <property type="match status" value="1"/>
</dbReference>
<dbReference type="InterPro" id="IPR013126">
    <property type="entry name" value="Hsp_70_fam"/>
</dbReference>
<proteinExistence type="predicted"/>
<dbReference type="InterPro" id="IPR011990">
    <property type="entry name" value="TPR-like_helical_dom_sf"/>
</dbReference>
<organism evidence="4 5">
    <name type="scientific">Streptomyces pluripotens</name>
    <dbReference type="NCBI Taxonomy" id="1355015"/>
    <lineage>
        <taxon>Bacteria</taxon>
        <taxon>Bacillati</taxon>
        <taxon>Actinomycetota</taxon>
        <taxon>Actinomycetes</taxon>
        <taxon>Kitasatosporales</taxon>
        <taxon>Streptomycetaceae</taxon>
        <taxon>Streptomyces</taxon>
    </lineage>
</organism>
<evidence type="ECO:0008006" key="6">
    <source>
        <dbReference type="Google" id="ProtNLM"/>
    </source>
</evidence>
<dbReference type="Pfam" id="PF00012">
    <property type="entry name" value="HSP70"/>
    <property type="match status" value="1"/>
</dbReference>
<dbReference type="Gene3D" id="3.30.420.40">
    <property type="match status" value="2"/>
</dbReference>
<sequence length="1498" mass="164557">MVDEGTSGNASWKLHRALKRVESRFRTTVLVGRDADRAATAYGRALVLALDESPALARNLFDQYDARLPAEQYASGFGAAETAELHLFAGRVDRTALTVVIDVAGRLSDHQLRRRACWTLAGLLGADRDAESLVSWLRGLHRTGALDVTVVTAALEIHTAQIALGRDATLWSAFFDHLPHPLVPDRFDVRLFLGRGADAVRLADTPARKRDALAYCVQSSRLVDVQAGLDLADAEGDAESARRLSERAGDLTLAEGRPGDALPYYERARLRDRMSRCHEQLGDFRAALDTCPGNERERLAHLAGACRAEIDALVEQGEHSEAVRRIRALLSRLDGVEQSGPVARRRDEVEGLRQAVLAVERRRLQALFHSAPDDGSRRSVHEEWGRFEEEAGELLQAARHAEDAEEHYRAHRLYQAVERFGDAERVLHNDDSPEGLAARAAAREAGGDLLGAARLHEQADRYAEAVVLYERADDQVAGARCLIRWRGDEAIEDPRLAGFLRRAGDLDELVRLCVDALATRGSASRAAAVLRSLVDADETSVTGHLRQQALEALESAGAFGRGVFEERAGQWAAQAKEEVGARFSSIWGMDLGTSTCVAAVYDTKTERPVICPHGGKPYFASTLSVTDGGEELVGLTGDAMLAPSIATISAAKRRMGDNHQFRIRDRRYRPEEVAARMIGHARTLVESFLSEQVKERIADLARAELGEIRDEWLDWAAEQHDLVVNRPRAIVTIPAYFRNNAKSATRSACEIAGVDLVRLIHEPTAACMAVARQRRLEGQVAVLDLGAGTLDASFLEVEYDVYEVKQVAGDDQYGGRDFDAAITDFLADRLRDEGLDVPTSGRARQRLRIAAEYLKIALSSRREADYTLNAFLDRPSVRVELTQTDLAGLLAEPLGTLRRVCEKARDEWTMDANEPRHLVLVGGPMLSPLVSGVVEDVFGLKRTGFPDPRASVACGAALQGAVLAGDLRDILLQDVTPLPLGIRVRDRKTGDPGLSIIIQAYTWIPTQRSEIYTTVRDNQDSVLIEIYNGQLDARSKIGQFELKGIPPLPAGRPQIEVTFSFDTSCVLDVTAVDLDTGQSNSARITDPTLLSPREIREMTERRVAQKELEKVRRVLRDLVDEAAELDPEQLCREFRDRLEAHRPTRQPLDQNSQRLLSEMYGNEATDVETELHSLRGPLRDLTVTVGDYLSHPAAMDRADAGRHLAERLAEHLDRLRQGMARVAGWNRVLAALAAADTDPLRRFRALHDAGDHQRALCAHDELTEPLTDPADLRRRLRCLAGIGDLTRYQATLLADAQRLPAIVLDRDDPERFLDAARPALLRVSDADGRERTGFLISDRHVLTGGCPLTAPASDLTVHMTTGTRAVRHVFRPDSSAVDACVILLAERERAQPLRLGFPRLTNIGDEAWAAASDQMLVAGILQGFESFPEYDLKLFRTDLELPPTAGGGPLLNELGEVIGMLVQRGSGATTFAISVDSLASLLASAGFGLSEPGGEKTP</sequence>
<dbReference type="Gene3D" id="2.40.10.120">
    <property type="match status" value="1"/>
</dbReference>
<keyword evidence="1" id="KW-0547">Nucleotide-binding</keyword>
<dbReference type="RefSeq" id="WP_043409796.1">
    <property type="nucleotide sequence ID" value="NZ_CP022433.1"/>
</dbReference>
<dbReference type="InterPro" id="IPR009003">
    <property type="entry name" value="Peptidase_S1_PA"/>
</dbReference>
<dbReference type="InterPro" id="IPR029047">
    <property type="entry name" value="HSP70_peptide-bd_sf"/>
</dbReference>
<dbReference type="Gene3D" id="2.60.34.10">
    <property type="entry name" value="Substrate Binding Domain Of DNAk, Chain A, domain 1"/>
    <property type="match status" value="1"/>
</dbReference>
<protein>
    <recommendedName>
        <fullName evidence="6">Molecular chaperone DnaK</fullName>
    </recommendedName>
</protein>
<accession>A0A221NRU9</accession>
<keyword evidence="2" id="KW-0067">ATP-binding</keyword>
<keyword evidence="5" id="KW-1185">Reference proteome</keyword>
<keyword evidence="3" id="KW-0143">Chaperone</keyword>
<dbReference type="PANTHER" id="PTHR19375">
    <property type="entry name" value="HEAT SHOCK PROTEIN 70KDA"/>
    <property type="match status" value="1"/>
</dbReference>
<evidence type="ECO:0000256" key="3">
    <source>
        <dbReference type="ARBA" id="ARBA00023186"/>
    </source>
</evidence>
<dbReference type="Proteomes" id="UP000031501">
    <property type="component" value="Chromosome"/>
</dbReference>
<dbReference type="GO" id="GO:0005524">
    <property type="term" value="F:ATP binding"/>
    <property type="evidence" value="ECO:0007669"/>
    <property type="project" value="UniProtKB-KW"/>
</dbReference>
<dbReference type="SUPFAM" id="SSF100920">
    <property type="entry name" value="Heat shock protein 70kD (HSP70), peptide-binding domain"/>
    <property type="match status" value="1"/>
</dbReference>